<name>A0A6H5HDM1_9HEMI</name>
<evidence type="ECO:0000313" key="2">
    <source>
        <dbReference type="EMBL" id="CAB0014397.1"/>
    </source>
</evidence>
<feature type="region of interest" description="Disordered" evidence="1">
    <location>
        <begin position="42"/>
        <end position="97"/>
    </location>
</feature>
<accession>A0A6H5HDM1</accession>
<organism evidence="2 3">
    <name type="scientific">Nesidiocoris tenuis</name>
    <dbReference type="NCBI Taxonomy" id="355587"/>
    <lineage>
        <taxon>Eukaryota</taxon>
        <taxon>Metazoa</taxon>
        <taxon>Ecdysozoa</taxon>
        <taxon>Arthropoda</taxon>
        <taxon>Hexapoda</taxon>
        <taxon>Insecta</taxon>
        <taxon>Pterygota</taxon>
        <taxon>Neoptera</taxon>
        <taxon>Paraneoptera</taxon>
        <taxon>Hemiptera</taxon>
        <taxon>Heteroptera</taxon>
        <taxon>Panheteroptera</taxon>
        <taxon>Cimicomorpha</taxon>
        <taxon>Miridae</taxon>
        <taxon>Dicyphina</taxon>
        <taxon>Nesidiocoris</taxon>
    </lineage>
</organism>
<sequence>MAYTYAASLTVFTERYLYTIASQQSLVNRLLARRGERIVCLSQPRSADYEPDPARTRVLSSSRRHRQTENPGPTRRRKSPGRDNNLGRRLRRLRPAQ</sequence>
<proteinExistence type="predicted"/>
<dbReference type="AlphaFoldDB" id="A0A6H5HDM1"/>
<feature type="compositionally biased region" description="Basic residues" evidence="1">
    <location>
        <begin position="88"/>
        <end position="97"/>
    </location>
</feature>
<feature type="non-terminal residue" evidence="2">
    <location>
        <position position="97"/>
    </location>
</feature>
<keyword evidence="3" id="KW-1185">Reference proteome</keyword>
<evidence type="ECO:0000313" key="3">
    <source>
        <dbReference type="Proteomes" id="UP000479000"/>
    </source>
</evidence>
<gene>
    <name evidence="2" type="ORF">NTEN_LOCUS18828</name>
</gene>
<protein>
    <submittedName>
        <fullName evidence="2">Uncharacterized protein</fullName>
    </submittedName>
</protein>
<dbReference type="EMBL" id="CADCXU010027776">
    <property type="protein sequence ID" value="CAB0014397.1"/>
    <property type="molecule type" value="Genomic_DNA"/>
</dbReference>
<reference evidence="2 3" key="1">
    <citation type="submission" date="2020-02" db="EMBL/GenBank/DDBJ databases">
        <authorList>
            <person name="Ferguson B K."/>
        </authorList>
    </citation>
    <scope>NUCLEOTIDE SEQUENCE [LARGE SCALE GENOMIC DNA]</scope>
</reference>
<dbReference type="Proteomes" id="UP000479000">
    <property type="component" value="Unassembled WGS sequence"/>
</dbReference>
<evidence type="ECO:0000256" key="1">
    <source>
        <dbReference type="SAM" id="MobiDB-lite"/>
    </source>
</evidence>